<evidence type="ECO:0000256" key="1">
    <source>
        <dbReference type="SAM" id="MobiDB-lite"/>
    </source>
</evidence>
<evidence type="ECO:0000313" key="2">
    <source>
        <dbReference type="EMBL" id="POG63293.1"/>
    </source>
</evidence>
<proteinExistence type="predicted"/>
<dbReference type="EMBL" id="AUPC02000271">
    <property type="protein sequence ID" value="POG63293.1"/>
    <property type="molecule type" value="Genomic_DNA"/>
</dbReference>
<sequence>MYIDETDSDDTPKSYTITETDDREEENSSGSENEETKELNTLYEIITEQGYEIEKLNIERLFRLGFDRYELVVDGFIRKYLENQERDDKDVQKSLMQYLAKKGYREISDKKSDEFNESDNVEETEITKIFEEIIRMDLKRMSYNVEITEIERIRKFGVTAKIITTYEFMKKYLTIWNLEDEELDNQILQWRVENTKECERCEIERLKKEFKIGKETCIECEKDIEKENPTDDEDEVEEDIKEPEIGSSKKPKSKEKNKELKKTPIIPITPVIPVKLKITMAASRDELRADLRALMNTIGAIVEIPAFYGTSGEDPEEWASKFEKAFTVNGLGNDDTQRFIIAKARLMGEQQIG</sequence>
<feature type="compositionally biased region" description="Acidic residues" evidence="1">
    <location>
        <begin position="19"/>
        <end position="35"/>
    </location>
</feature>
<dbReference type="Proteomes" id="UP000018888">
    <property type="component" value="Unassembled WGS sequence"/>
</dbReference>
<name>A0A2P4PD36_RHIID</name>
<dbReference type="AlphaFoldDB" id="A0A2P4PD36"/>
<evidence type="ECO:0000313" key="3">
    <source>
        <dbReference type="Proteomes" id="UP000018888"/>
    </source>
</evidence>
<feature type="region of interest" description="Disordered" evidence="1">
    <location>
        <begin position="228"/>
        <end position="259"/>
    </location>
</feature>
<reference evidence="2 3" key="2">
    <citation type="journal article" date="2018" name="New Phytol.">
        <title>High intraspecific genome diversity in the model arbuscular mycorrhizal symbiont Rhizophagus irregularis.</title>
        <authorList>
            <person name="Chen E.C.H."/>
            <person name="Morin E."/>
            <person name="Beaudet D."/>
            <person name="Noel J."/>
            <person name="Yildirir G."/>
            <person name="Ndikumana S."/>
            <person name="Charron P."/>
            <person name="St-Onge C."/>
            <person name="Giorgi J."/>
            <person name="Kruger M."/>
            <person name="Marton T."/>
            <person name="Ropars J."/>
            <person name="Grigoriev I.V."/>
            <person name="Hainaut M."/>
            <person name="Henrissat B."/>
            <person name="Roux C."/>
            <person name="Martin F."/>
            <person name="Corradi N."/>
        </authorList>
    </citation>
    <scope>NUCLEOTIDE SEQUENCE [LARGE SCALE GENOMIC DNA]</scope>
    <source>
        <strain evidence="2 3">DAOM 197198</strain>
    </source>
</reference>
<keyword evidence="3" id="KW-1185">Reference proteome</keyword>
<accession>A0A2P4PD36</accession>
<dbReference type="VEuPathDB" id="FungiDB:RhiirFUN_002085"/>
<comment type="caution">
    <text evidence="2">The sequence shown here is derived from an EMBL/GenBank/DDBJ whole genome shotgun (WGS) entry which is preliminary data.</text>
</comment>
<gene>
    <name evidence="2" type="ORF">GLOIN_2v1784231</name>
</gene>
<feature type="compositionally biased region" description="Acidic residues" evidence="1">
    <location>
        <begin position="230"/>
        <end position="241"/>
    </location>
</feature>
<reference evidence="2 3" key="1">
    <citation type="journal article" date="2013" name="Proc. Natl. Acad. Sci. U.S.A.">
        <title>Genome of an arbuscular mycorrhizal fungus provides insight into the oldest plant symbiosis.</title>
        <authorList>
            <person name="Tisserant E."/>
            <person name="Malbreil M."/>
            <person name="Kuo A."/>
            <person name="Kohler A."/>
            <person name="Symeonidi A."/>
            <person name="Balestrini R."/>
            <person name="Charron P."/>
            <person name="Duensing N."/>
            <person name="Frei Dit Frey N."/>
            <person name="Gianinazzi-Pearson V."/>
            <person name="Gilbert L.B."/>
            <person name="Handa Y."/>
            <person name="Herr J.R."/>
            <person name="Hijri M."/>
            <person name="Koul R."/>
            <person name="Kawaguchi M."/>
            <person name="Krajinski F."/>
            <person name="Lammers P.J."/>
            <person name="Masclaux F.G."/>
            <person name="Murat C."/>
            <person name="Morin E."/>
            <person name="Ndikumana S."/>
            <person name="Pagni M."/>
            <person name="Petitpierre D."/>
            <person name="Requena N."/>
            <person name="Rosikiewicz P."/>
            <person name="Riley R."/>
            <person name="Saito K."/>
            <person name="San Clemente H."/>
            <person name="Shapiro H."/>
            <person name="van Tuinen D."/>
            <person name="Becard G."/>
            <person name="Bonfante P."/>
            <person name="Paszkowski U."/>
            <person name="Shachar-Hill Y.Y."/>
            <person name="Tuskan G.A."/>
            <person name="Young P.W."/>
            <person name="Sanders I.R."/>
            <person name="Henrissat B."/>
            <person name="Rensing S.A."/>
            <person name="Grigoriev I.V."/>
            <person name="Corradi N."/>
            <person name="Roux C."/>
            <person name="Martin F."/>
        </authorList>
    </citation>
    <scope>NUCLEOTIDE SEQUENCE [LARGE SCALE GENOMIC DNA]</scope>
    <source>
        <strain evidence="2 3">DAOM 197198</strain>
    </source>
</reference>
<protein>
    <submittedName>
        <fullName evidence="2">Uncharacterized protein</fullName>
    </submittedName>
</protein>
<feature type="region of interest" description="Disordered" evidence="1">
    <location>
        <begin position="1"/>
        <end position="36"/>
    </location>
</feature>
<organism evidence="2 3">
    <name type="scientific">Rhizophagus irregularis (strain DAOM 181602 / DAOM 197198 / MUCL 43194)</name>
    <name type="common">Arbuscular mycorrhizal fungus</name>
    <name type="synonym">Glomus intraradices</name>
    <dbReference type="NCBI Taxonomy" id="747089"/>
    <lineage>
        <taxon>Eukaryota</taxon>
        <taxon>Fungi</taxon>
        <taxon>Fungi incertae sedis</taxon>
        <taxon>Mucoromycota</taxon>
        <taxon>Glomeromycotina</taxon>
        <taxon>Glomeromycetes</taxon>
        <taxon>Glomerales</taxon>
        <taxon>Glomeraceae</taxon>
        <taxon>Rhizophagus</taxon>
    </lineage>
</organism>